<sequence>MVRQADEITRERECEFLEPKPGRRSDVTDDPLPAEHRSPLATLVDEVLAGVGYEVAAATDAVDDAVPGYGGLFDPETTPAELRRALESLLESGLSRPPVPESTSDAFVLYVDGSSRGSPGPAGAGAVIVDASGDQLARLGRPVGSRAGNNTAEYVALQLGLAELLARYEPRRVEVRIDSMTVIRDVWGGDDPTEPGVETYSEAVTTALSSIPEHRYTHLADSDPNPADALATVGADIAAFGPGS</sequence>
<keyword evidence="4" id="KW-1185">Reference proteome</keyword>
<dbReference type="PROSITE" id="PS50879">
    <property type="entry name" value="RNASE_H_1"/>
    <property type="match status" value="1"/>
</dbReference>
<dbReference type="EMBL" id="FNFE01000001">
    <property type="protein sequence ID" value="SDJ49482.1"/>
    <property type="molecule type" value="Genomic_DNA"/>
</dbReference>
<dbReference type="SUPFAM" id="SSF53098">
    <property type="entry name" value="Ribonuclease H-like"/>
    <property type="match status" value="1"/>
</dbReference>
<dbReference type="PANTHER" id="PTHR48475">
    <property type="entry name" value="RIBONUCLEASE H"/>
    <property type="match status" value="1"/>
</dbReference>
<evidence type="ECO:0000256" key="1">
    <source>
        <dbReference type="SAM" id="MobiDB-lite"/>
    </source>
</evidence>
<reference evidence="4" key="1">
    <citation type="submission" date="2016-10" db="EMBL/GenBank/DDBJ databases">
        <authorList>
            <person name="Varghese N."/>
            <person name="Submissions S."/>
        </authorList>
    </citation>
    <scope>NUCLEOTIDE SEQUENCE [LARGE SCALE GENOMIC DNA]</scope>
    <source>
        <strain evidence="4">B4,CECT 8067,JCM 17497</strain>
    </source>
</reference>
<name>A0A1G8U6Q4_9EURY</name>
<dbReference type="PANTHER" id="PTHR48475:SF1">
    <property type="entry name" value="RNASE H TYPE-1 DOMAIN-CONTAINING PROTEIN"/>
    <property type="match status" value="1"/>
</dbReference>
<dbReference type="STRING" id="1095776.SAMN04515672_0762"/>
<gene>
    <name evidence="3" type="ORF">SAMN04515672_0762</name>
</gene>
<evidence type="ECO:0000313" key="3">
    <source>
        <dbReference type="EMBL" id="SDJ49482.1"/>
    </source>
</evidence>
<dbReference type="AlphaFoldDB" id="A0A1G8U6Q4"/>
<dbReference type="GO" id="GO:0004523">
    <property type="term" value="F:RNA-DNA hybrid ribonuclease activity"/>
    <property type="evidence" value="ECO:0007669"/>
    <property type="project" value="InterPro"/>
</dbReference>
<accession>A0A1G8U6Q4</accession>
<evidence type="ECO:0000313" key="4">
    <source>
        <dbReference type="Proteomes" id="UP000198882"/>
    </source>
</evidence>
<dbReference type="InterPro" id="IPR036397">
    <property type="entry name" value="RNaseH_sf"/>
</dbReference>
<dbReference type="Proteomes" id="UP000198882">
    <property type="component" value="Unassembled WGS sequence"/>
</dbReference>
<dbReference type="InterPro" id="IPR012337">
    <property type="entry name" value="RNaseH-like_sf"/>
</dbReference>
<dbReference type="GO" id="GO:0003676">
    <property type="term" value="F:nucleic acid binding"/>
    <property type="evidence" value="ECO:0007669"/>
    <property type="project" value="InterPro"/>
</dbReference>
<feature type="domain" description="RNase H type-1" evidence="2">
    <location>
        <begin position="103"/>
        <end position="236"/>
    </location>
</feature>
<dbReference type="Gene3D" id="3.30.420.10">
    <property type="entry name" value="Ribonuclease H-like superfamily/Ribonuclease H"/>
    <property type="match status" value="1"/>
</dbReference>
<evidence type="ECO:0000259" key="2">
    <source>
        <dbReference type="PROSITE" id="PS50879"/>
    </source>
</evidence>
<protein>
    <submittedName>
        <fullName evidence="3">Ribonuclease HI</fullName>
    </submittedName>
</protein>
<dbReference type="InterPro" id="IPR002156">
    <property type="entry name" value="RNaseH_domain"/>
</dbReference>
<organism evidence="3 4">
    <name type="scientific">Natronorubrum texcoconense</name>
    <dbReference type="NCBI Taxonomy" id="1095776"/>
    <lineage>
        <taxon>Archaea</taxon>
        <taxon>Methanobacteriati</taxon>
        <taxon>Methanobacteriota</taxon>
        <taxon>Stenosarchaea group</taxon>
        <taxon>Halobacteria</taxon>
        <taxon>Halobacteriales</taxon>
        <taxon>Natrialbaceae</taxon>
        <taxon>Natronorubrum</taxon>
    </lineage>
</organism>
<proteinExistence type="predicted"/>
<dbReference type="Pfam" id="PF13456">
    <property type="entry name" value="RVT_3"/>
    <property type="match status" value="1"/>
</dbReference>
<feature type="region of interest" description="Disordered" evidence="1">
    <location>
        <begin position="1"/>
        <end position="38"/>
    </location>
</feature>
<dbReference type="CDD" id="cd09279">
    <property type="entry name" value="RNase_HI_like"/>
    <property type="match status" value="1"/>
</dbReference>